<evidence type="ECO:0000256" key="4">
    <source>
        <dbReference type="ARBA" id="ARBA00023143"/>
    </source>
</evidence>
<proteinExistence type="inferred from homology"/>
<evidence type="ECO:0000259" key="6">
    <source>
        <dbReference type="Pfam" id="PF00460"/>
    </source>
</evidence>
<feature type="domain" description="Flagellar hook protein FlgE/F/G-like D1" evidence="9">
    <location>
        <begin position="84"/>
        <end position="120"/>
    </location>
</feature>
<keyword evidence="4 5" id="KW-0975">Bacterial flagellum</keyword>
<dbReference type="Gene3D" id="2.60.98.20">
    <property type="entry name" value="Flagellar hook protein FlgE"/>
    <property type="match status" value="1"/>
</dbReference>
<comment type="function">
    <text evidence="5">A flexible structure which links the flagellar filament to the drive apparatus in the basal body.</text>
</comment>
<gene>
    <name evidence="10" type="primary">flgE</name>
    <name evidence="10" type="ORF">ACFSJC_14095</name>
</gene>
<dbReference type="InterPro" id="IPR020013">
    <property type="entry name" value="Flagellar_FlgE/F/G"/>
</dbReference>
<dbReference type="SUPFAM" id="SSF117143">
    <property type="entry name" value="Flagellar hook protein flgE"/>
    <property type="match status" value="1"/>
</dbReference>
<comment type="similarity">
    <text evidence="2 5">Belongs to the flagella basal body rod proteins family.</text>
</comment>
<evidence type="ECO:0000259" key="7">
    <source>
        <dbReference type="Pfam" id="PF06429"/>
    </source>
</evidence>
<dbReference type="RefSeq" id="WP_386027612.1">
    <property type="nucleotide sequence ID" value="NZ_JBHUHX010000039.1"/>
</dbReference>
<comment type="subcellular location">
    <subcellularLocation>
        <location evidence="1 5">Bacterial flagellum basal body</location>
    </subcellularLocation>
</comment>
<dbReference type="PANTHER" id="PTHR30435:SF1">
    <property type="entry name" value="FLAGELLAR HOOK PROTEIN FLGE"/>
    <property type="match status" value="1"/>
</dbReference>
<dbReference type="Pfam" id="PF06429">
    <property type="entry name" value="Flg_bbr_C"/>
    <property type="match status" value="1"/>
</dbReference>
<dbReference type="NCBIfam" id="TIGR03506">
    <property type="entry name" value="FlgEFG_subfam"/>
    <property type="match status" value="1"/>
</dbReference>
<dbReference type="InterPro" id="IPR011491">
    <property type="entry name" value="FlgE_D2"/>
</dbReference>
<evidence type="ECO:0000256" key="5">
    <source>
        <dbReference type="RuleBase" id="RU362116"/>
    </source>
</evidence>
<dbReference type="InterPro" id="IPR037058">
    <property type="entry name" value="Falgellar_hook_FlgE_sf"/>
</dbReference>
<feature type="domain" description="Flagellar basal body rod protein N-terminal" evidence="6">
    <location>
        <begin position="4"/>
        <end position="33"/>
    </location>
</feature>
<evidence type="ECO:0000256" key="3">
    <source>
        <dbReference type="ARBA" id="ARBA00019015"/>
    </source>
</evidence>
<evidence type="ECO:0000313" key="10">
    <source>
        <dbReference type="EMBL" id="MFD2112977.1"/>
    </source>
</evidence>
<keyword evidence="11" id="KW-1185">Reference proteome</keyword>
<keyword evidence="10" id="KW-0966">Cell projection</keyword>
<dbReference type="InterPro" id="IPR053967">
    <property type="entry name" value="LlgE_F_G-like_D1"/>
</dbReference>
<evidence type="ECO:0000259" key="8">
    <source>
        <dbReference type="Pfam" id="PF07559"/>
    </source>
</evidence>
<dbReference type="InterPro" id="IPR001444">
    <property type="entry name" value="Flag_bb_rod_N"/>
</dbReference>
<keyword evidence="10" id="KW-0969">Cilium</keyword>
<dbReference type="NCBIfam" id="NF004238">
    <property type="entry name" value="PRK05682.1-1"/>
    <property type="match status" value="1"/>
</dbReference>
<dbReference type="InterPro" id="IPR019776">
    <property type="entry name" value="Flagellar_basal_body_rod_CS"/>
</dbReference>
<reference evidence="11" key="1">
    <citation type="journal article" date="2019" name="Int. J. Syst. Evol. Microbiol.">
        <title>The Global Catalogue of Microorganisms (GCM) 10K type strain sequencing project: providing services to taxonomists for standard genome sequencing and annotation.</title>
        <authorList>
            <consortium name="The Broad Institute Genomics Platform"/>
            <consortium name="The Broad Institute Genome Sequencing Center for Infectious Disease"/>
            <person name="Wu L."/>
            <person name="Ma J."/>
        </authorList>
    </citation>
    <scope>NUCLEOTIDE SEQUENCE [LARGE SCALE GENOMIC DNA]</scope>
    <source>
        <strain evidence="11">KACC 12597</strain>
    </source>
</reference>
<dbReference type="PROSITE" id="PS00588">
    <property type="entry name" value="FLAGELLA_BB_ROD"/>
    <property type="match status" value="1"/>
</dbReference>
<dbReference type="PANTHER" id="PTHR30435">
    <property type="entry name" value="FLAGELLAR PROTEIN"/>
    <property type="match status" value="1"/>
</dbReference>
<feature type="domain" description="Flagellar basal-body/hook protein C-terminal" evidence="7">
    <location>
        <begin position="421"/>
        <end position="465"/>
    </location>
</feature>
<sequence>MPFNIGLSGLNAAAADLKTTGNNIANVATTGFKQSRSEFGDIFTRSYGTISRTNTGAGVRVVATTQQFTQGTLEFSGNSLDLSITGRGFFVLNSPGSNDNTYTRAGAIQVDNEGYLVNNGAPPLRIQGFPPVDPSDPNSTFRTGLLSDMQLNLGDSPPNATADVAAQLNLRSDVATPIDKTSTATPPDPIDPTLIGPGGFEPDDPDTYNFSTSTTMYDSLGTPRPVTMYFIKDDATGPRSWQVHVQMDGAIDPTIFPTGSPIPMSFDTNGLLDETANPPFADLEFDMTNYNPANGATLGVDDPTTPITPPLPLTPTIPGNNIVHFDFSGTTQNGQKYAVTSLEQDGYTTGRITGVDADEEGVLFVRYSNGRALPLGQVALADFDNPQGLQQIGDTSWAETTASGNPVIFSPGTGSLGNIQGGALETSNVDLATELVHLITAQRNYQANSKTISAADTITQAILNIQ</sequence>
<dbReference type="InterPro" id="IPR010930">
    <property type="entry name" value="Flg_bb/hook_C_dom"/>
</dbReference>
<organism evidence="10 11">
    <name type="scientific">Thiorhodococcus fuscus</name>
    <dbReference type="NCBI Taxonomy" id="527200"/>
    <lineage>
        <taxon>Bacteria</taxon>
        <taxon>Pseudomonadati</taxon>
        <taxon>Pseudomonadota</taxon>
        <taxon>Gammaproteobacteria</taxon>
        <taxon>Chromatiales</taxon>
        <taxon>Chromatiaceae</taxon>
        <taxon>Thiorhodococcus</taxon>
    </lineage>
</organism>
<dbReference type="InterPro" id="IPR037925">
    <property type="entry name" value="FlgE/F/G-like"/>
</dbReference>
<evidence type="ECO:0000259" key="9">
    <source>
        <dbReference type="Pfam" id="PF22692"/>
    </source>
</evidence>
<name>A0ABW4YA18_9GAMM</name>
<feature type="domain" description="Flagellar hook protein FlgE D2" evidence="8">
    <location>
        <begin position="189"/>
        <end position="347"/>
    </location>
</feature>
<evidence type="ECO:0000256" key="1">
    <source>
        <dbReference type="ARBA" id="ARBA00004117"/>
    </source>
</evidence>
<dbReference type="Pfam" id="PF22692">
    <property type="entry name" value="LlgE_F_G_D1"/>
    <property type="match status" value="1"/>
</dbReference>
<dbReference type="Pfam" id="PF00460">
    <property type="entry name" value="Flg_bb_rod"/>
    <property type="match status" value="1"/>
</dbReference>
<dbReference type="EMBL" id="JBHUHX010000039">
    <property type="protein sequence ID" value="MFD2112977.1"/>
    <property type="molecule type" value="Genomic_DNA"/>
</dbReference>
<dbReference type="Pfam" id="PF07559">
    <property type="entry name" value="FlgE_D2"/>
    <property type="match status" value="1"/>
</dbReference>
<evidence type="ECO:0000256" key="2">
    <source>
        <dbReference type="ARBA" id="ARBA00009677"/>
    </source>
</evidence>
<protein>
    <recommendedName>
        <fullName evidence="3 5">Flagellar hook protein FlgE</fullName>
    </recommendedName>
</protein>
<accession>A0ABW4YA18</accession>
<comment type="caution">
    <text evidence="10">The sequence shown here is derived from an EMBL/GenBank/DDBJ whole genome shotgun (WGS) entry which is preliminary data.</text>
</comment>
<evidence type="ECO:0000313" key="11">
    <source>
        <dbReference type="Proteomes" id="UP001597337"/>
    </source>
</evidence>
<keyword evidence="10" id="KW-0282">Flagellum</keyword>
<dbReference type="Proteomes" id="UP001597337">
    <property type="component" value="Unassembled WGS sequence"/>
</dbReference>